<reference evidence="3" key="1">
    <citation type="journal article" date="2019" name="Int. J. Syst. Evol. Microbiol.">
        <title>The Global Catalogue of Microorganisms (GCM) 10K type strain sequencing project: providing services to taxonomists for standard genome sequencing and annotation.</title>
        <authorList>
            <consortium name="The Broad Institute Genomics Platform"/>
            <consortium name="The Broad Institute Genome Sequencing Center for Infectious Disease"/>
            <person name="Wu L."/>
            <person name="Ma J."/>
        </authorList>
    </citation>
    <scope>NUCLEOTIDE SEQUENCE [LARGE SCALE GENOMIC DNA]</scope>
    <source>
        <strain evidence="3">JCM 17925</strain>
    </source>
</reference>
<evidence type="ECO:0000256" key="1">
    <source>
        <dbReference type="SAM" id="SignalP"/>
    </source>
</evidence>
<keyword evidence="3" id="KW-1185">Reference proteome</keyword>
<dbReference type="Pfam" id="PF09697">
    <property type="entry name" value="Porph_ging"/>
    <property type="match status" value="1"/>
</dbReference>
<dbReference type="EMBL" id="BAABHB010000002">
    <property type="protein sequence ID" value="GAA4398709.1"/>
    <property type="molecule type" value="Genomic_DNA"/>
</dbReference>
<evidence type="ECO:0000313" key="2">
    <source>
        <dbReference type="EMBL" id="GAA4398709.1"/>
    </source>
</evidence>
<protein>
    <recommendedName>
        <fullName evidence="4">GLPGLI family protein</fullName>
    </recommendedName>
</protein>
<proteinExistence type="predicted"/>
<evidence type="ECO:0008006" key="4">
    <source>
        <dbReference type="Google" id="ProtNLM"/>
    </source>
</evidence>
<organism evidence="2 3">
    <name type="scientific">Nibrella viscosa</name>
    <dbReference type="NCBI Taxonomy" id="1084524"/>
    <lineage>
        <taxon>Bacteria</taxon>
        <taxon>Pseudomonadati</taxon>
        <taxon>Bacteroidota</taxon>
        <taxon>Cytophagia</taxon>
        <taxon>Cytophagales</taxon>
        <taxon>Spirosomataceae</taxon>
        <taxon>Nibrella</taxon>
    </lineage>
</organism>
<accession>A0ABP8K072</accession>
<feature type="signal peptide" evidence="1">
    <location>
        <begin position="1"/>
        <end position="19"/>
    </location>
</feature>
<gene>
    <name evidence="2" type="ORF">GCM10023187_09580</name>
</gene>
<feature type="chain" id="PRO_5046296813" description="GLPGLI family protein" evidence="1">
    <location>
        <begin position="20"/>
        <end position="247"/>
    </location>
</feature>
<comment type="caution">
    <text evidence="2">The sequence shown here is derived from an EMBL/GenBank/DDBJ whole genome shotgun (WGS) entry which is preliminary data.</text>
</comment>
<dbReference type="InterPro" id="IPR005901">
    <property type="entry name" value="GLPGLI"/>
</dbReference>
<evidence type="ECO:0000313" key="3">
    <source>
        <dbReference type="Proteomes" id="UP001500936"/>
    </source>
</evidence>
<name>A0ABP8K072_9BACT</name>
<dbReference type="RefSeq" id="WP_345264505.1">
    <property type="nucleotide sequence ID" value="NZ_BAABHB010000002.1"/>
</dbReference>
<keyword evidence="1" id="KW-0732">Signal</keyword>
<dbReference type="NCBIfam" id="TIGR01200">
    <property type="entry name" value="GLPGLI"/>
    <property type="match status" value="1"/>
</dbReference>
<sequence length="247" mass="28726">MKSIALLIVLTILHISAHAQEAGIVTYERSQSWVKIYSRMTFLSQEEKDRMKMTWGSREDWKVKMKLYFSPAQSLYTYESEQAQSDDGRYSWRNDEYVIQRNFDKEKKIEIMEMLGKTYVIDDSLRTPRWKVTNKIKEVAGHICMSAETMDSVKNQKVTAWFAQDIPVQAGPEQYFGLPGLILELDINDGDALITATKVEFKPIDKEIPKPKAKGKKITEKEYNKLIADHIADSIKAQRNPYWAIRY</sequence>
<dbReference type="Proteomes" id="UP001500936">
    <property type="component" value="Unassembled WGS sequence"/>
</dbReference>